<comment type="caution">
    <text evidence="2">The sequence shown here is derived from an EMBL/GenBank/DDBJ whole genome shotgun (WGS) entry which is preliminary data.</text>
</comment>
<dbReference type="OrthoDB" id="116799at2"/>
<proteinExistence type="predicted"/>
<accession>A0A2A7N7B9</accession>
<organism evidence="2 3">
    <name type="scientific">Mycolicibacterium agri</name>
    <name type="common">Mycobacterium agri</name>
    <dbReference type="NCBI Taxonomy" id="36811"/>
    <lineage>
        <taxon>Bacteria</taxon>
        <taxon>Bacillati</taxon>
        <taxon>Actinomycetota</taxon>
        <taxon>Actinomycetes</taxon>
        <taxon>Mycobacteriales</taxon>
        <taxon>Mycobacteriaceae</taxon>
        <taxon>Mycolicibacterium</taxon>
    </lineage>
</organism>
<dbReference type="EMBL" id="PDCP01000013">
    <property type="protein sequence ID" value="PEG39784.1"/>
    <property type="molecule type" value="Genomic_DNA"/>
</dbReference>
<evidence type="ECO:0000313" key="2">
    <source>
        <dbReference type="EMBL" id="PEG39784.1"/>
    </source>
</evidence>
<dbReference type="SUPFAM" id="SSF102588">
    <property type="entry name" value="LmbE-like"/>
    <property type="match status" value="1"/>
</dbReference>
<evidence type="ECO:0000313" key="3">
    <source>
        <dbReference type="Proteomes" id="UP000220914"/>
    </source>
</evidence>
<evidence type="ECO:0008006" key="4">
    <source>
        <dbReference type="Google" id="ProtNLM"/>
    </source>
</evidence>
<name>A0A2A7N7B9_MYCAG</name>
<keyword evidence="1" id="KW-0862">Zinc</keyword>
<keyword evidence="3" id="KW-1185">Reference proteome</keyword>
<dbReference type="PANTHER" id="PTHR12993:SF11">
    <property type="entry name" value="N-ACETYLGLUCOSAMINYL-PHOSPHATIDYLINOSITOL DE-N-ACETYLASE"/>
    <property type="match status" value="1"/>
</dbReference>
<dbReference type="InterPro" id="IPR024078">
    <property type="entry name" value="LmbE-like_dom_sf"/>
</dbReference>
<gene>
    <name evidence="2" type="ORF">CQY20_09535</name>
</gene>
<dbReference type="InterPro" id="IPR003737">
    <property type="entry name" value="GlcNAc_PI_deacetylase-related"/>
</dbReference>
<dbReference type="AlphaFoldDB" id="A0A2A7N7B9"/>
<dbReference type="Proteomes" id="UP000220914">
    <property type="component" value="Unassembled WGS sequence"/>
</dbReference>
<reference evidence="2 3" key="1">
    <citation type="submission" date="2017-10" db="EMBL/GenBank/DDBJ databases">
        <title>The new phylogeny of genus Mycobacterium.</title>
        <authorList>
            <person name="Tortoli E."/>
            <person name="Trovato A."/>
            <person name="Cirillo D.M."/>
        </authorList>
    </citation>
    <scope>NUCLEOTIDE SEQUENCE [LARGE SCALE GENOMIC DNA]</scope>
    <source>
        <strain evidence="2 3">CCUG37673</strain>
    </source>
</reference>
<dbReference type="Pfam" id="PF02585">
    <property type="entry name" value="PIG-L"/>
    <property type="match status" value="1"/>
</dbReference>
<protein>
    <recommendedName>
        <fullName evidence="4">LmbE family protein</fullName>
    </recommendedName>
</protein>
<evidence type="ECO:0000256" key="1">
    <source>
        <dbReference type="ARBA" id="ARBA00022833"/>
    </source>
</evidence>
<dbReference type="Gene3D" id="3.40.50.10320">
    <property type="entry name" value="LmbE-like"/>
    <property type="match status" value="1"/>
</dbReference>
<dbReference type="GO" id="GO:0016811">
    <property type="term" value="F:hydrolase activity, acting on carbon-nitrogen (but not peptide) bonds, in linear amides"/>
    <property type="evidence" value="ECO:0007669"/>
    <property type="project" value="TreeGrafter"/>
</dbReference>
<dbReference type="GO" id="GO:0016137">
    <property type="term" value="P:glycoside metabolic process"/>
    <property type="evidence" value="ECO:0007669"/>
    <property type="project" value="UniProtKB-ARBA"/>
</dbReference>
<sequence>MAVVEPLTNTARLAERPISSGGTPMQAWTSWHRQFPPLHLEHCPALVLVAAHPDTETMGLGATAALLAGHGVVVQVVAVTDGETPGAQQRDELIAAAKRLGLARPIFLGIPAGEVADNEERLEIEVEALLAEAAPGAWCAANWRADGDADHEATGRAAAEAAKDTPAVYIEYPMWMWHWAIPDDGAVPWHRARRVHLTTNAEVAKVTALQCYSSGMLTRDVIQRQMAVGEIVFV</sequence>
<dbReference type="PANTHER" id="PTHR12993">
    <property type="entry name" value="N-ACETYLGLUCOSAMINYL-PHOSPHATIDYLINOSITOL DE-N-ACETYLASE-RELATED"/>
    <property type="match status" value="1"/>
</dbReference>